<name>A0A9P8Q3K2_WICPI</name>
<evidence type="ECO:0000313" key="1">
    <source>
        <dbReference type="EMBL" id="KAH3682375.1"/>
    </source>
</evidence>
<protein>
    <submittedName>
        <fullName evidence="1">Uncharacterized protein</fullName>
    </submittedName>
</protein>
<dbReference type="PANTHER" id="PTHR35020">
    <property type="entry name" value="N-ACETYLGLUCOSAMINE-INDUCED PROTEIN 1"/>
    <property type="match status" value="1"/>
</dbReference>
<accession>A0A9P8Q3K2</accession>
<keyword evidence="2" id="KW-1185">Reference proteome</keyword>
<dbReference type="GO" id="GO:0005737">
    <property type="term" value="C:cytoplasm"/>
    <property type="evidence" value="ECO:0007669"/>
    <property type="project" value="TreeGrafter"/>
</dbReference>
<dbReference type="Pfam" id="PF12239">
    <property type="entry name" value="DUF3605"/>
    <property type="match status" value="1"/>
</dbReference>
<dbReference type="PANTHER" id="PTHR35020:SF2">
    <property type="entry name" value="N-ACETYLGLUCOSAMINE-INDUCED PROTEIN 1"/>
    <property type="match status" value="1"/>
</dbReference>
<organism evidence="1 2">
    <name type="scientific">Wickerhamomyces pijperi</name>
    <name type="common">Yeast</name>
    <name type="synonym">Pichia pijperi</name>
    <dbReference type="NCBI Taxonomy" id="599730"/>
    <lineage>
        <taxon>Eukaryota</taxon>
        <taxon>Fungi</taxon>
        <taxon>Dikarya</taxon>
        <taxon>Ascomycota</taxon>
        <taxon>Saccharomycotina</taxon>
        <taxon>Saccharomycetes</taxon>
        <taxon>Phaffomycetales</taxon>
        <taxon>Wickerhamomycetaceae</taxon>
        <taxon>Wickerhamomyces</taxon>
    </lineage>
</organism>
<dbReference type="AlphaFoldDB" id="A0A9P8Q3K2"/>
<dbReference type="Proteomes" id="UP000774326">
    <property type="component" value="Unassembled WGS sequence"/>
</dbReference>
<gene>
    <name evidence="1" type="ORF">WICPIJ_006661</name>
</gene>
<evidence type="ECO:0000313" key="2">
    <source>
        <dbReference type="Proteomes" id="UP000774326"/>
    </source>
</evidence>
<proteinExistence type="predicted"/>
<comment type="caution">
    <text evidence="1">The sequence shown here is derived from an EMBL/GenBank/DDBJ whole genome shotgun (WGS) entry which is preliminary data.</text>
</comment>
<sequence>MSMEYLSTPLSWSQTRHIIQTNQLGKFKRSQEQLTKYREHRAKLKQQGISSLNKLLSDELGWVEVDKNYNILSPTAYALKPSSDKLFNHPDDIKITMNRFPYNFTSDITHLLVWTKLPIPNDPSSPIGDISPQTRQIIDTFLEKQFVRNHGLPKENILWFRNWSELQSIKQFSHIHVLIKDLKADKLREILQQVPCTLKEYEYSEASSKL</sequence>
<dbReference type="EMBL" id="JAEUBG010003743">
    <property type="protein sequence ID" value="KAH3682375.1"/>
    <property type="molecule type" value="Genomic_DNA"/>
</dbReference>
<reference evidence="1" key="1">
    <citation type="journal article" date="2021" name="Open Biol.">
        <title>Shared evolutionary footprints suggest mitochondrial oxidative damage underlies multiple complex I losses in fungi.</title>
        <authorList>
            <person name="Schikora-Tamarit M.A."/>
            <person name="Marcet-Houben M."/>
            <person name="Nosek J."/>
            <person name="Gabaldon T."/>
        </authorList>
    </citation>
    <scope>NUCLEOTIDE SEQUENCE</scope>
    <source>
        <strain evidence="1">CBS2887</strain>
    </source>
</reference>
<dbReference type="OrthoDB" id="10053431at2759"/>
<dbReference type="InterPro" id="IPR022036">
    <property type="entry name" value="DUF3605"/>
</dbReference>
<reference evidence="1" key="2">
    <citation type="submission" date="2021-01" db="EMBL/GenBank/DDBJ databases">
        <authorList>
            <person name="Schikora-Tamarit M.A."/>
        </authorList>
    </citation>
    <scope>NUCLEOTIDE SEQUENCE</scope>
    <source>
        <strain evidence="1">CBS2887</strain>
    </source>
</reference>
<dbReference type="GO" id="GO:0006044">
    <property type="term" value="P:N-acetylglucosamine metabolic process"/>
    <property type="evidence" value="ECO:0007669"/>
    <property type="project" value="TreeGrafter"/>
</dbReference>